<evidence type="ECO:0000313" key="3">
    <source>
        <dbReference type="Proteomes" id="UP000252893"/>
    </source>
</evidence>
<dbReference type="InterPro" id="IPR036206">
    <property type="entry name" value="ThiamineP_synth_sf"/>
</dbReference>
<keyword evidence="3" id="KW-1185">Reference proteome</keyword>
<dbReference type="CDD" id="cd00564">
    <property type="entry name" value="TMP_TenI"/>
    <property type="match status" value="1"/>
</dbReference>
<dbReference type="SUPFAM" id="SSF51391">
    <property type="entry name" value="Thiamin phosphate synthase"/>
    <property type="match status" value="1"/>
</dbReference>
<dbReference type="Gene3D" id="3.20.20.70">
    <property type="entry name" value="Aldolase class I"/>
    <property type="match status" value="1"/>
</dbReference>
<dbReference type="Pfam" id="PF02581">
    <property type="entry name" value="TMP-TENI"/>
    <property type="match status" value="1"/>
</dbReference>
<reference evidence="2 3" key="1">
    <citation type="submission" date="2018-06" db="EMBL/GenBank/DDBJ databases">
        <title>Genomic Encyclopedia of Type Strains, Phase IV (KMG-IV): sequencing the most valuable type-strain genomes for metagenomic binning, comparative biology and taxonomic classification.</title>
        <authorList>
            <person name="Goeker M."/>
        </authorList>
    </citation>
    <scope>NUCLEOTIDE SEQUENCE [LARGE SCALE GENOMIC DNA]</scope>
    <source>
        <strain evidence="2 3">DSM 25619</strain>
    </source>
</reference>
<dbReference type="EMBL" id="QNRH01000006">
    <property type="protein sequence ID" value="RBO93056.1"/>
    <property type="molecule type" value="Genomic_DNA"/>
</dbReference>
<dbReference type="Proteomes" id="UP000252893">
    <property type="component" value="Unassembled WGS sequence"/>
</dbReference>
<dbReference type="AlphaFoldDB" id="A0A366DSI5"/>
<accession>A0A366DSI5</accession>
<dbReference type="InterPro" id="IPR022998">
    <property type="entry name" value="ThiamineP_synth_TenI"/>
</dbReference>
<dbReference type="OrthoDB" id="7159061at2"/>
<dbReference type="NCBIfam" id="NF005080">
    <property type="entry name" value="PRK06512.1"/>
    <property type="match status" value="1"/>
</dbReference>
<sequence>MKFPENRPRLVLVVPSPSSEGHASDTLLATLDKALAAGDIASVILDNGKTDEASFQTFAAAAVSKVQAAGAAAIILNDTRTAGRVGADGVHIEGPLADIADAIERYTPKLIVGTGNVKERHAALEVGELQPDYMFFGKIGADSKAEAHPRNLSLAEWWAAMVEIPAIVQAGSKIDDLAACFATRAEFIALGAAVFSADNPAQIVADANRQLDEMSAADTEE</sequence>
<comment type="caution">
    <text evidence="2">The sequence shown here is derived from an EMBL/GenBank/DDBJ whole genome shotgun (WGS) entry which is preliminary data.</text>
</comment>
<proteinExistence type="predicted"/>
<name>A0A366DSI5_9HYPH</name>
<dbReference type="InterPro" id="IPR013785">
    <property type="entry name" value="Aldolase_TIM"/>
</dbReference>
<organism evidence="2 3">
    <name type="scientific">Pseudochrobactrum asaccharolyticum</name>
    <dbReference type="NCBI Taxonomy" id="354351"/>
    <lineage>
        <taxon>Bacteria</taxon>
        <taxon>Pseudomonadati</taxon>
        <taxon>Pseudomonadota</taxon>
        <taxon>Alphaproteobacteria</taxon>
        <taxon>Hyphomicrobiales</taxon>
        <taxon>Brucellaceae</taxon>
        <taxon>Pseudochrobactrum</taxon>
    </lineage>
</organism>
<dbReference type="RefSeq" id="WP_113945337.1">
    <property type="nucleotide sequence ID" value="NZ_JBHEEG010000007.1"/>
</dbReference>
<evidence type="ECO:0000259" key="1">
    <source>
        <dbReference type="Pfam" id="PF02581"/>
    </source>
</evidence>
<gene>
    <name evidence="2" type="ORF">DFR47_106138</name>
</gene>
<feature type="domain" description="Thiamine phosphate synthase/TenI" evidence="1">
    <location>
        <begin position="19"/>
        <end position="193"/>
    </location>
</feature>
<evidence type="ECO:0000313" key="2">
    <source>
        <dbReference type="EMBL" id="RBO93056.1"/>
    </source>
</evidence>
<dbReference type="GO" id="GO:0009228">
    <property type="term" value="P:thiamine biosynthetic process"/>
    <property type="evidence" value="ECO:0007669"/>
    <property type="project" value="UniProtKB-KW"/>
</dbReference>
<protein>
    <submittedName>
        <fullName evidence="2">Thiamine-phosphate diphosphorylase</fullName>
    </submittedName>
</protein>